<dbReference type="GO" id="GO:0009244">
    <property type="term" value="P:lipopolysaccharide core region biosynthetic process"/>
    <property type="evidence" value="ECO:0007669"/>
    <property type="project" value="TreeGrafter"/>
</dbReference>
<dbReference type="InterPro" id="IPR051199">
    <property type="entry name" value="LPS_LOS_Heptosyltrfase"/>
</dbReference>
<dbReference type="Pfam" id="PF01075">
    <property type="entry name" value="Glyco_transf_9"/>
    <property type="match status" value="1"/>
</dbReference>
<keyword evidence="1" id="KW-0328">Glycosyltransferase</keyword>
<dbReference type="GO" id="GO:0008713">
    <property type="term" value="F:ADP-heptose-lipopolysaccharide heptosyltransferase activity"/>
    <property type="evidence" value="ECO:0007669"/>
    <property type="project" value="TreeGrafter"/>
</dbReference>
<dbReference type="KEGG" id="glo:Glov_0778"/>
<keyword evidence="2 3" id="KW-0808">Transferase</keyword>
<accession>B3E4I9</accession>
<dbReference type="RefSeq" id="WP_012468860.1">
    <property type="nucleotide sequence ID" value="NC_010814.1"/>
</dbReference>
<evidence type="ECO:0000256" key="2">
    <source>
        <dbReference type="ARBA" id="ARBA00022679"/>
    </source>
</evidence>
<dbReference type="InterPro" id="IPR002201">
    <property type="entry name" value="Glyco_trans_9"/>
</dbReference>
<sequence length="369" mass="40740">MTSTKPLTYLIVCCRYIGDVLVTTPLALSIKTAQPDAVVDYLVFEGTEGILAKNPHVRTVHTIPNKKASIGKLLSLHRQYDVAIAAYPSDRTVIAAVLAGKRSFGLIDGWRKDWWKALLLTHHNVVYDQIHVVSNMLMPLRMLGIHPVPRVVAGYDEHDLAFARCRIAAQRYVILHPYSMKEYKYWAAEKWAALSDMICEQTNCTALFTRIPDPMGDAYLEQIRSFSSKRVEDIGGVCSFSQLAAIISESAAFVGVDTAVTHLAAAVDAPTVAILGPSLTRYWAPWPNGCLNQSVYAEGNGIQRHGYVAVVQKDWSCVPCNQDSCRISERSAIECLEQLSVQDVLQVLTTLLQADDVGVAPLVQEGRVI</sequence>
<evidence type="ECO:0000313" key="4">
    <source>
        <dbReference type="Proteomes" id="UP000002420"/>
    </source>
</evidence>
<dbReference type="EMBL" id="CP001089">
    <property type="protein sequence ID" value="ACD94504.1"/>
    <property type="molecule type" value="Genomic_DNA"/>
</dbReference>
<dbReference type="PANTHER" id="PTHR30160:SF1">
    <property type="entry name" value="LIPOPOLYSACCHARIDE 1,2-N-ACETYLGLUCOSAMINETRANSFERASE-RELATED"/>
    <property type="match status" value="1"/>
</dbReference>
<keyword evidence="4" id="KW-1185">Reference proteome</keyword>
<dbReference type="Gene3D" id="3.40.50.2000">
    <property type="entry name" value="Glycogen Phosphorylase B"/>
    <property type="match status" value="2"/>
</dbReference>
<dbReference type="STRING" id="398767.Glov_0778"/>
<dbReference type="OrthoDB" id="9760688at2"/>
<organism evidence="3 4">
    <name type="scientific">Trichlorobacter lovleyi (strain ATCC BAA-1151 / DSM 17278 / SZ)</name>
    <name type="common">Geobacter lovleyi</name>
    <dbReference type="NCBI Taxonomy" id="398767"/>
    <lineage>
        <taxon>Bacteria</taxon>
        <taxon>Pseudomonadati</taxon>
        <taxon>Thermodesulfobacteriota</taxon>
        <taxon>Desulfuromonadia</taxon>
        <taxon>Geobacterales</taxon>
        <taxon>Geobacteraceae</taxon>
        <taxon>Trichlorobacter</taxon>
    </lineage>
</organism>
<evidence type="ECO:0000313" key="3">
    <source>
        <dbReference type="EMBL" id="ACD94504.1"/>
    </source>
</evidence>
<dbReference type="CDD" id="cd03789">
    <property type="entry name" value="GT9_LPS_heptosyltransferase"/>
    <property type="match status" value="1"/>
</dbReference>
<dbReference type="CAZy" id="GT9">
    <property type="family name" value="Glycosyltransferase Family 9"/>
</dbReference>
<dbReference type="AlphaFoldDB" id="B3E4I9"/>
<dbReference type="SUPFAM" id="SSF53756">
    <property type="entry name" value="UDP-Glycosyltransferase/glycogen phosphorylase"/>
    <property type="match status" value="1"/>
</dbReference>
<gene>
    <name evidence="3" type="ordered locus">Glov_0778</name>
</gene>
<dbReference type="GO" id="GO:0005829">
    <property type="term" value="C:cytosol"/>
    <property type="evidence" value="ECO:0007669"/>
    <property type="project" value="TreeGrafter"/>
</dbReference>
<name>B3E4I9_TRIL1</name>
<proteinExistence type="predicted"/>
<dbReference type="eggNOG" id="COG0859">
    <property type="taxonomic scope" value="Bacteria"/>
</dbReference>
<protein>
    <submittedName>
        <fullName evidence="3">Glycosyl transferase family 9</fullName>
    </submittedName>
</protein>
<dbReference type="HOGENOM" id="CLU_038371_3_3_7"/>
<evidence type="ECO:0000256" key="1">
    <source>
        <dbReference type="ARBA" id="ARBA00022676"/>
    </source>
</evidence>
<reference evidence="3 4" key="1">
    <citation type="submission" date="2008-05" db="EMBL/GenBank/DDBJ databases">
        <title>Complete sequence of chromosome of Geobacter lovleyi SZ.</title>
        <authorList>
            <consortium name="US DOE Joint Genome Institute"/>
            <person name="Lucas S."/>
            <person name="Copeland A."/>
            <person name="Lapidus A."/>
            <person name="Glavina del Rio T."/>
            <person name="Dalin E."/>
            <person name="Tice H."/>
            <person name="Bruce D."/>
            <person name="Goodwin L."/>
            <person name="Pitluck S."/>
            <person name="Chertkov O."/>
            <person name="Meincke L."/>
            <person name="Brettin T."/>
            <person name="Detter J.C."/>
            <person name="Han C."/>
            <person name="Tapia R."/>
            <person name="Kuske C.R."/>
            <person name="Schmutz J."/>
            <person name="Larimer F."/>
            <person name="Land M."/>
            <person name="Hauser L."/>
            <person name="Kyrpides N."/>
            <person name="Mikhailova N."/>
            <person name="Sung Y."/>
            <person name="Fletcher K.E."/>
            <person name="Ritalahti K.M."/>
            <person name="Loeffler F.E."/>
            <person name="Richardson P."/>
        </authorList>
    </citation>
    <scope>NUCLEOTIDE SEQUENCE [LARGE SCALE GENOMIC DNA]</scope>
    <source>
        <strain evidence="4">ATCC BAA-1151 / DSM 17278 / SZ</strain>
    </source>
</reference>
<dbReference type="PANTHER" id="PTHR30160">
    <property type="entry name" value="TETRAACYLDISACCHARIDE 4'-KINASE-RELATED"/>
    <property type="match status" value="1"/>
</dbReference>
<dbReference type="Proteomes" id="UP000002420">
    <property type="component" value="Chromosome"/>
</dbReference>